<name>A0ABU5E8Z8_9PROT</name>
<protein>
    <submittedName>
        <fullName evidence="3">Glutathione S-transferase</fullName>
        <ecNumber evidence="3">2.5.1.18</ecNumber>
    </submittedName>
</protein>
<proteinExistence type="predicted"/>
<dbReference type="SUPFAM" id="SSF47616">
    <property type="entry name" value="GST C-terminal domain-like"/>
    <property type="match status" value="1"/>
</dbReference>
<dbReference type="Gene3D" id="3.40.30.10">
    <property type="entry name" value="Glutaredoxin"/>
    <property type="match status" value="1"/>
</dbReference>
<dbReference type="Pfam" id="PF13410">
    <property type="entry name" value="GST_C_2"/>
    <property type="match status" value="1"/>
</dbReference>
<sequence length="207" mass="23294">MAEYRLHCMKESGNCYKAALMLQLCGCDWEPVGIDYFNGATREAAFRDEFNEMGEIPVLDHGERRLSQSGVILTYLAGITGKFAGRNEDEKLEILRWMLFDNHKFTSYYATLRFLFGLQKCGETPVTEFLRGRALGAWTVVEKHLASRPFLVGEIPTIADLSLAGYVYYTDETGIDRAAFPNINAWAGRIAALPGWQHPYSLMSTAS</sequence>
<evidence type="ECO:0000313" key="3">
    <source>
        <dbReference type="EMBL" id="MDY0882249.1"/>
    </source>
</evidence>
<accession>A0ABU5E8Z8</accession>
<evidence type="ECO:0000259" key="1">
    <source>
        <dbReference type="PROSITE" id="PS50404"/>
    </source>
</evidence>
<dbReference type="CDD" id="cd03056">
    <property type="entry name" value="GST_N_4"/>
    <property type="match status" value="1"/>
</dbReference>
<dbReference type="RefSeq" id="WP_320507275.1">
    <property type="nucleotide sequence ID" value="NZ_JAXCLW010000001.1"/>
</dbReference>
<dbReference type="PANTHER" id="PTHR44051">
    <property type="entry name" value="GLUTATHIONE S-TRANSFERASE-RELATED"/>
    <property type="match status" value="1"/>
</dbReference>
<dbReference type="EC" id="2.5.1.18" evidence="3"/>
<dbReference type="InterPro" id="IPR040079">
    <property type="entry name" value="Glutathione_S-Trfase"/>
</dbReference>
<dbReference type="SUPFAM" id="SSF52833">
    <property type="entry name" value="Thioredoxin-like"/>
    <property type="match status" value="1"/>
</dbReference>
<feature type="domain" description="GST N-terminal" evidence="1">
    <location>
        <begin position="2"/>
        <end position="84"/>
    </location>
</feature>
<dbReference type="SFLD" id="SFLDS00019">
    <property type="entry name" value="Glutathione_Transferase_(cytos"/>
    <property type="match status" value="1"/>
</dbReference>
<dbReference type="Pfam" id="PF02798">
    <property type="entry name" value="GST_N"/>
    <property type="match status" value="1"/>
</dbReference>
<feature type="domain" description="GST C-terminal" evidence="2">
    <location>
        <begin position="87"/>
        <end position="207"/>
    </location>
</feature>
<dbReference type="Gene3D" id="1.20.1050.10">
    <property type="match status" value="1"/>
</dbReference>
<dbReference type="PROSITE" id="PS50404">
    <property type="entry name" value="GST_NTER"/>
    <property type="match status" value="1"/>
</dbReference>
<dbReference type="EMBL" id="JAXCLW010000001">
    <property type="protein sequence ID" value="MDY0882249.1"/>
    <property type="molecule type" value="Genomic_DNA"/>
</dbReference>
<dbReference type="InterPro" id="IPR036249">
    <property type="entry name" value="Thioredoxin-like_sf"/>
</dbReference>
<dbReference type="InterPro" id="IPR010987">
    <property type="entry name" value="Glutathione-S-Trfase_C-like"/>
</dbReference>
<comment type="caution">
    <text evidence="3">The sequence shown here is derived from an EMBL/GenBank/DDBJ whole genome shotgun (WGS) entry which is preliminary data.</text>
</comment>
<dbReference type="InterPro" id="IPR004045">
    <property type="entry name" value="Glutathione_S-Trfase_N"/>
</dbReference>
<dbReference type="InterPro" id="IPR036282">
    <property type="entry name" value="Glutathione-S-Trfase_C_sf"/>
</dbReference>
<dbReference type="PANTHER" id="PTHR44051:SF2">
    <property type="entry name" value="HYPOTHETICAL GLUTATHIONE S-TRANSFERASE LIKE PROTEIN"/>
    <property type="match status" value="1"/>
</dbReference>
<gene>
    <name evidence="3" type="ORF">SMD27_05305</name>
</gene>
<dbReference type="PROSITE" id="PS50405">
    <property type="entry name" value="GST_CTER"/>
    <property type="match status" value="1"/>
</dbReference>
<keyword evidence="4" id="KW-1185">Reference proteome</keyword>
<dbReference type="Proteomes" id="UP001279642">
    <property type="component" value="Unassembled WGS sequence"/>
</dbReference>
<reference evidence="3 4" key="1">
    <citation type="journal article" date="2016" name="Antonie Van Leeuwenhoek">
        <title>Dongia soli sp. nov., isolated from soil from Dokdo, Korea.</title>
        <authorList>
            <person name="Kim D.U."/>
            <person name="Lee H."/>
            <person name="Kim H."/>
            <person name="Kim S.G."/>
            <person name="Ka J.O."/>
        </authorList>
    </citation>
    <scope>NUCLEOTIDE SEQUENCE [LARGE SCALE GENOMIC DNA]</scope>
    <source>
        <strain evidence="3 4">D78</strain>
    </source>
</reference>
<organism evidence="3 4">
    <name type="scientific">Dongia soli</name>
    <dbReference type="NCBI Taxonomy" id="600628"/>
    <lineage>
        <taxon>Bacteria</taxon>
        <taxon>Pseudomonadati</taxon>
        <taxon>Pseudomonadota</taxon>
        <taxon>Alphaproteobacteria</taxon>
        <taxon>Rhodospirillales</taxon>
        <taxon>Dongiaceae</taxon>
        <taxon>Dongia</taxon>
    </lineage>
</organism>
<dbReference type="GO" id="GO:0004364">
    <property type="term" value="F:glutathione transferase activity"/>
    <property type="evidence" value="ECO:0007669"/>
    <property type="project" value="UniProtKB-EC"/>
</dbReference>
<evidence type="ECO:0000259" key="2">
    <source>
        <dbReference type="PROSITE" id="PS50405"/>
    </source>
</evidence>
<evidence type="ECO:0000313" key="4">
    <source>
        <dbReference type="Proteomes" id="UP001279642"/>
    </source>
</evidence>
<keyword evidence="3" id="KW-0808">Transferase</keyword>